<dbReference type="EMBL" id="JTAI01000044">
    <property type="protein sequence ID" value="PPS97285.1"/>
    <property type="molecule type" value="Genomic_DNA"/>
</dbReference>
<dbReference type="AlphaFoldDB" id="A0A0S4T9T1"/>
<accession>A0A0S4T9T1</accession>
<sequence length="130" mass="15156">MSEFVLVGSSLFEEKLMEFFNEGVKSKKINKMNALIMKIQKHEFDLSGKFQESDSNGKELLVPKCEIEQKIEIPLDQILVTERNSFGVVSTGELFENICQFLRSDDKIRDYKDDFRIILINGAYFSKYLR</sequence>
<keyword evidence="3" id="KW-1185">Reference proteome</keyword>
<evidence type="ECO:0000313" key="2">
    <source>
        <dbReference type="EMBL" id="PPS97285.1"/>
    </source>
</evidence>
<protein>
    <submittedName>
        <fullName evidence="1">Uncharacterized protein</fullName>
    </submittedName>
</protein>
<organism evidence="1">
    <name type="scientific">Cryptosporidium hominis</name>
    <dbReference type="NCBI Taxonomy" id="237895"/>
    <lineage>
        <taxon>Eukaryota</taxon>
        <taxon>Sar</taxon>
        <taxon>Alveolata</taxon>
        <taxon>Apicomplexa</taxon>
        <taxon>Conoidasida</taxon>
        <taxon>Coccidia</taxon>
        <taxon>Eucoccidiorida</taxon>
        <taxon>Eimeriorina</taxon>
        <taxon>Cryptosporidiidae</taxon>
        <taxon>Cryptosporidium</taxon>
    </lineage>
</organism>
<reference evidence="1" key="2">
    <citation type="submission" date="2015-08" db="EMBL/GenBank/DDBJ databases">
        <authorList>
            <person name="Babu N.S."/>
            <person name="Beckwith C.J."/>
            <person name="Beseler K.G."/>
            <person name="Brison A."/>
            <person name="Carone J.V."/>
            <person name="Caskin T.P."/>
            <person name="Diamond M."/>
            <person name="Durham M.E."/>
            <person name="Foxe J.M."/>
            <person name="Go M."/>
            <person name="Henderson B.A."/>
            <person name="Jones I.B."/>
            <person name="McGettigan J.A."/>
            <person name="Micheletti S.J."/>
            <person name="Nasrallah M.E."/>
            <person name="Ortiz D."/>
            <person name="Piller C.R."/>
            <person name="Privatt S.R."/>
            <person name="Schneider S.L."/>
            <person name="Sharp S."/>
            <person name="Smith T.C."/>
            <person name="Stanton J.D."/>
            <person name="Ullery H.E."/>
            <person name="Wilson R.J."/>
            <person name="Serrano M.G."/>
            <person name="Buck G."/>
            <person name="Lee V."/>
            <person name="Wang Y."/>
            <person name="Carvalho R."/>
            <person name="Voegtly L."/>
            <person name="Shi R."/>
            <person name="Duckworth R."/>
            <person name="Johnson A."/>
            <person name="Loviza R."/>
            <person name="Walstead R."/>
            <person name="Shah Z."/>
            <person name="Kiflezghi M."/>
            <person name="Wade K."/>
            <person name="Ball S.L."/>
            <person name="Bradley K.W."/>
            <person name="Asai D.J."/>
            <person name="Bowman C.A."/>
            <person name="Russell D.A."/>
            <person name="Pope W.H."/>
            <person name="Jacobs-Sera D."/>
            <person name="Hendrix R.W."/>
            <person name="Hatfull G.F."/>
        </authorList>
    </citation>
    <scope>NUCLEOTIDE SEQUENCE [LARGE SCALE GENOMIC DNA]</scope>
</reference>
<dbReference type="VEuPathDB" id="CryptoDB:Chro.10059"/>
<dbReference type="EMBL" id="LN877947">
    <property type="protein sequence ID" value="CUV03990.1"/>
    <property type="molecule type" value="Genomic_DNA"/>
</dbReference>
<dbReference type="VEuPathDB" id="CryptoDB:CHUDEA1_490"/>
<dbReference type="VEuPathDB" id="CryptoDB:GY17_00001047"/>
<reference evidence="2 3" key="1">
    <citation type="submission" date="2014-11" db="EMBL/GenBank/DDBJ databases">
        <title>Comparative genomic analysis of Cryptosporidium hominis reveals occurrence of genetic recombination in virulent subtypes.</title>
        <authorList>
            <person name="Guo Y."/>
            <person name="Tang K."/>
            <person name="Frace M."/>
            <person name="Li N."/>
            <person name="Roellig D.M."/>
            <person name="Sammons S."/>
            <person name="Knipe K."/>
            <person name="Rowe L."/>
            <person name="Feng Y."/>
            <person name="Xiao L."/>
        </authorList>
    </citation>
    <scope>NUCLEOTIDE SEQUENCE [LARGE SCALE GENOMIC DNA]</scope>
    <source>
        <strain evidence="2">30976</strain>
    </source>
</reference>
<dbReference type="Proteomes" id="UP001429100">
    <property type="component" value="Unassembled WGS sequence"/>
</dbReference>
<evidence type="ECO:0000313" key="1">
    <source>
        <dbReference type="EMBL" id="CUV03990.1"/>
    </source>
</evidence>
<evidence type="ECO:0000313" key="3">
    <source>
        <dbReference type="Proteomes" id="UP001429100"/>
    </source>
</evidence>
<proteinExistence type="predicted"/>
<dbReference type="Proteomes" id="UP000199752">
    <property type="component" value="Chromosome 1"/>
</dbReference>
<dbReference type="VEuPathDB" id="CryptoDB:ChTU502y2012_302g0245"/>
<name>A0A0S4T9T1_CRYHO</name>
<gene>
    <name evidence="1" type="ORF">CHUDEA1_490</name>
    <name evidence="2" type="ORF">GY17_00001047</name>
</gene>
<reference evidence="2 3" key="3">
    <citation type="submission" date="2017-10" db="EMBL/GenBank/DDBJ databases">
        <title>Consistent, comparative and evidence-based genome annotation and re-annotation for the closely-related species, Cryptosporidium parvum, C. hominis and C. tyzzeri.</title>
        <authorList>
            <person name="Baptista R.P."/>
            <person name="Li Y."/>
            <person name="Sateriale A."/>
            <person name="Striepen B."/>
            <person name="Kissinger J.C."/>
        </authorList>
    </citation>
    <scope>NUCLEOTIDE SEQUENCE [LARGE SCALE GENOMIC DNA]</scope>
    <source>
        <strain evidence="2">30976</strain>
    </source>
</reference>